<dbReference type="CDD" id="cd00833">
    <property type="entry name" value="PKS"/>
    <property type="match status" value="1"/>
</dbReference>
<dbReference type="Gene3D" id="3.90.470.20">
    <property type="entry name" value="4'-phosphopantetheinyl transferase domain"/>
    <property type="match status" value="2"/>
</dbReference>
<proteinExistence type="predicted"/>
<dbReference type="Gene3D" id="3.40.366.10">
    <property type="entry name" value="Malonyl-Coenzyme A Acyl Carrier Protein, domain 2"/>
    <property type="match status" value="1"/>
</dbReference>
<keyword evidence="6" id="KW-1185">Reference proteome</keyword>
<evidence type="ECO:0000313" key="6">
    <source>
        <dbReference type="Proteomes" id="UP000241964"/>
    </source>
</evidence>
<dbReference type="InterPro" id="IPR014030">
    <property type="entry name" value="Ketoacyl_synth_N"/>
</dbReference>
<protein>
    <submittedName>
        <fullName evidence="5">Acyl transferase domain-containing protein</fullName>
    </submittedName>
</protein>
<evidence type="ECO:0000256" key="3">
    <source>
        <dbReference type="ARBA" id="ARBA00022679"/>
    </source>
</evidence>
<dbReference type="SUPFAM" id="SSF53901">
    <property type="entry name" value="Thiolase-like"/>
    <property type="match status" value="1"/>
</dbReference>
<dbReference type="InterPro" id="IPR050091">
    <property type="entry name" value="PKS_NRPS_Biosynth_Enz"/>
</dbReference>
<dbReference type="GO" id="GO:0006633">
    <property type="term" value="P:fatty acid biosynthetic process"/>
    <property type="evidence" value="ECO:0007669"/>
    <property type="project" value="InterPro"/>
</dbReference>
<dbReference type="OrthoDB" id="4317020at2"/>
<dbReference type="Pfam" id="PF02801">
    <property type="entry name" value="Ketoacyl-synt_C"/>
    <property type="match status" value="1"/>
</dbReference>
<evidence type="ECO:0000259" key="4">
    <source>
        <dbReference type="PROSITE" id="PS52004"/>
    </source>
</evidence>
<dbReference type="PANTHER" id="PTHR43775:SF37">
    <property type="entry name" value="SI:DKEY-61P9.11"/>
    <property type="match status" value="1"/>
</dbReference>
<dbReference type="Pfam" id="PF00109">
    <property type="entry name" value="ketoacyl-synt"/>
    <property type="match status" value="1"/>
</dbReference>
<dbReference type="SMART" id="SM00827">
    <property type="entry name" value="PKS_AT"/>
    <property type="match status" value="1"/>
</dbReference>
<reference evidence="5 6" key="1">
    <citation type="submission" date="2018-03" db="EMBL/GenBank/DDBJ databases">
        <title>Genomic Encyclopedia of Archaeal and Bacterial Type Strains, Phase II (KMG-II): from individual species to whole genera.</title>
        <authorList>
            <person name="Goeker M."/>
        </authorList>
    </citation>
    <scope>NUCLEOTIDE SEQUENCE [LARGE SCALE GENOMIC DNA]</scope>
    <source>
        <strain evidence="5 6">DSM 29057</strain>
    </source>
</reference>
<dbReference type="InterPro" id="IPR016039">
    <property type="entry name" value="Thiolase-like"/>
</dbReference>
<dbReference type="GO" id="GO:0000287">
    <property type="term" value="F:magnesium ion binding"/>
    <property type="evidence" value="ECO:0007669"/>
    <property type="project" value="InterPro"/>
</dbReference>
<dbReference type="InterPro" id="IPR037143">
    <property type="entry name" value="4-PPantetheinyl_Trfase_dom_sf"/>
</dbReference>
<dbReference type="InterPro" id="IPR042104">
    <property type="entry name" value="PKS_dehydratase_sf"/>
</dbReference>
<dbReference type="InterPro" id="IPR032821">
    <property type="entry name" value="PKS_assoc"/>
</dbReference>
<dbReference type="Proteomes" id="UP000241964">
    <property type="component" value="Unassembled WGS sequence"/>
</dbReference>
<accession>A0A2P8G205</accession>
<dbReference type="Pfam" id="PF01648">
    <property type="entry name" value="ACPS"/>
    <property type="match status" value="1"/>
</dbReference>
<dbReference type="InterPro" id="IPR014031">
    <property type="entry name" value="Ketoacyl_synth_C"/>
</dbReference>
<keyword evidence="1" id="KW-0596">Phosphopantetheine</keyword>
<evidence type="ECO:0000313" key="5">
    <source>
        <dbReference type="EMBL" id="PSL28014.1"/>
    </source>
</evidence>
<comment type="caution">
    <text evidence="5">The sequence shown here is derived from an EMBL/GenBank/DDBJ whole genome shotgun (WGS) entry which is preliminary data.</text>
</comment>
<dbReference type="GO" id="GO:0004315">
    <property type="term" value="F:3-oxoacyl-[acyl-carrier-protein] synthase activity"/>
    <property type="evidence" value="ECO:0007669"/>
    <property type="project" value="InterPro"/>
</dbReference>
<dbReference type="GO" id="GO:0004312">
    <property type="term" value="F:fatty acid synthase activity"/>
    <property type="evidence" value="ECO:0007669"/>
    <property type="project" value="TreeGrafter"/>
</dbReference>
<dbReference type="Gene3D" id="3.30.70.250">
    <property type="entry name" value="Malonyl-CoA ACP transacylase, ACP-binding"/>
    <property type="match status" value="1"/>
</dbReference>
<dbReference type="Pfam" id="PF16197">
    <property type="entry name" value="KAsynt_C_assoc"/>
    <property type="match status" value="1"/>
</dbReference>
<keyword evidence="2" id="KW-0597">Phosphoprotein</keyword>
<dbReference type="InterPro" id="IPR008278">
    <property type="entry name" value="4-PPantetheinyl_Trfase_dom"/>
</dbReference>
<dbReference type="PROSITE" id="PS52004">
    <property type="entry name" value="KS3_2"/>
    <property type="match status" value="1"/>
</dbReference>
<dbReference type="SUPFAM" id="SSF52151">
    <property type="entry name" value="FabD/lysophospholipase-like"/>
    <property type="match status" value="1"/>
</dbReference>
<sequence length="1448" mass="159314">MKRNADIAIIGMSGIFPGAGDLNAFWENIRTGVDAIETVPESRMGSLFFQENEQVSAHSVDRFYCRRGGFIDSYAEFDPIQFGILPLAVEGTEPEQLLTLSLAHKALVDARAFSDGCGSRSNGANFAKTGIIIGKGNYTGPGATRAIEIVRTGQQIVEVLQSILPDLKSEDLEKIKSEFQQKKGRFSADTAMGLIPNLTASLVANRLDLGGTAYTLDAACASSLLAIDHAVQELNSGRADMMIAGGVHASQNAPFWSIFHQLGALSKNQQIRPFDQRADGLLIGEGCGFLVLKRLSDAIANGDRIYAVVQGVGVSSDGAGASVMSPTVHGQVKAIRQAWDMAGISTDQIGYLEAHGTGTPLGDKTELETLATVFGNVGTKAGIGSVKSMIGHAMPAAGIAGVIKTVLALYHGQLPPTLHCEEPVEALSETRFEPVKRLTDWQQSGLPRYAGVNAFGFGGVNAHVVLEGWDKSPKNNATNVTDNKANVPARDEVLLLARPTHEALIAALEIGEKETGSGNYRVAVFEPTPERIAKAIKIVTKNNTWRNKQDIWYTHEPLLANGGKTAFLFPGLDGLAGGEIDTVAAYFNLPRFEATETGDEQSVFNTAMKLLEKSRILDSAIKKLGIQPDMNAGHSLGEWLAGRSSGLASEASVLQLLTRLNPELFEVKNTKFLAVGCGYDQLKPWLEGKRDIYLSIDNCPQQVILCGTIEAVEDFSAILRAHQIFHQQLPFQSGFHSPFVKDKLDRILDGLETMEFQSTAIPLWSATTLDIYPESFDEIRSLSIEHLVKPVRFRELIGKLYAQDVRMFVQVGSGGLVGFVDDTLKGQPYSAIASNVPIRGGLQQLQRVMAALFVEGKAIDLAFIGIEAQQTPQRKPMKLQLGSPFVTELDSLKKITFTQPKKELALDDVAHPVMKALSANMDEIALVQAELAGLFRNGPVAMPAVGNTAQPAARSAIQSQVFRQPAQRLPFKKQLDISLQNSPWLIDHSLLKQKPSWHCVEDMDPVIPMTMIFEVFGDIAREQAPELRVQKIMGIKVFQWMNVVEPFRETVAGEWKSPDRVYLDLDKFANAEVLLSGAKGMPETDGYDIGESLGISITPEQIYRENMFHGPAYQGIREVKSVAQNGITGLISGDAGKGSLLDNAGQLFGLWLQLTLTKDRIAFPVKINEVEFYGEMEDQAGIFECTCRLTELTDETATADFILKRDGKVWSIIRGWQNRRLEIDDKLWNVSMAPLQNVLSDEVAPGVFLFRNAYQRVVSWDFILKRYFNQPEKRHQRGLMPNKKKEWMISRVAAKDATRMLLLRARKEAYFPIEFEIRSDEVGKPFLDGPMTGGIHISLAHKNLEAVAIASEKGPVGIDIEEIQPRSAGFTEIVFTAAELALLEGRDQDEWMTRCWVAKEAFGKMLGKGLMGNPRAYQIEEIIEDALRIQDTWINTIKHFNYIIGWTN</sequence>
<organism evidence="5 6">
    <name type="scientific">Dyadobacter jiangsuensis</name>
    <dbReference type="NCBI Taxonomy" id="1591085"/>
    <lineage>
        <taxon>Bacteria</taxon>
        <taxon>Pseudomonadati</taxon>
        <taxon>Bacteroidota</taxon>
        <taxon>Cytophagia</taxon>
        <taxon>Cytophagales</taxon>
        <taxon>Spirosomataceae</taxon>
        <taxon>Dyadobacter</taxon>
    </lineage>
</organism>
<dbReference type="PROSITE" id="PS00606">
    <property type="entry name" value="KS3_1"/>
    <property type="match status" value="1"/>
</dbReference>
<dbReference type="InterPro" id="IPR016036">
    <property type="entry name" value="Malonyl_transacylase_ACP-bd"/>
</dbReference>
<dbReference type="SUPFAM" id="SSF55048">
    <property type="entry name" value="Probable ACP-binding domain of malonyl-CoA ACP transacylase"/>
    <property type="match status" value="1"/>
</dbReference>
<dbReference type="GO" id="GO:0008897">
    <property type="term" value="F:holo-[acyl-carrier-protein] synthase activity"/>
    <property type="evidence" value="ECO:0007669"/>
    <property type="project" value="InterPro"/>
</dbReference>
<evidence type="ECO:0000256" key="1">
    <source>
        <dbReference type="ARBA" id="ARBA00022450"/>
    </source>
</evidence>
<dbReference type="InterPro" id="IPR014043">
    <property type="entry name" value="Acyl_transferase_dom"/>
</dbReference>
<dbReference type="SMART" id="SM00825">
    <property type="entry name" value="PKS_KS"/>
    <property type="match status" value="1"/>
</dbReference>
<dbReference type="PANTHER" id="PTHR43775">
    <property type="entry name" value="FATTY ACID SYNTHASE"/>
    <property type="match status" value="1"/>
</dbReference>
<keyword evidence="3 5" id="KW-0808">Transferase</keyword>
<feature type="domain" description="Ketosynthase family 3 (KS3)" evidence="4">
    <location>
        <begin position="4"/>
        <end position="468"/>
    </location>
</feature>
<dbReference type="EMBL" id="PYAS01000007">
    <property type="protein sequence ID" value="PSL28014.1"/>
    <property type="molecule type" value="Genomic_DNA"/>
</dbReference>
<gene>
    <name evidence="5" type="ORF">CLV60_107279</name>
</gene>
<dbReference type="InterPro" id="IPR016035">
    <property type="entry name" value="Acyl_Trfase/lysoPLipase"/>
</dbReference>
<dbReference type="Pfam" id="PF00698">
    <property type="entry name" value="Acyl_transf_1"/>
    <property type="match status" value="1"/>
</dbReference>
<evidence type="ECO:0000256" key="2">
    <source>
        <dbReference type="ARBA" id="ARBA00022553"/>
    </source>
</evidence>
<dbReference type="RefSeq" id="WP_106596484.1">
    <property type="nucleotide sequence ID" value="NZ_PYAS01000007.1"/>
</dbReference>
<dbReference type="InterPro" id="IPR018201">
    <property type="entry name" value="Ketoacyl_synth_AS"/>
</dbReference>
<dbReference type="InterPro" id="IPR020841">
    <property type="entry name" value="PKS_Beta-ketoAc_synthase_dom"/>
</dbReference>
<name>A0A2P8G205_9BACT</name>
<dbReference type="InterPro" id="IPR001227">
    <property type="entry name" value="Ac_transferase_dom_sf"/>
</dbReference>
<dbReference type="Gene3D" id="3.10.129.110">
    <property type="entry name" value="Polyketide synthase dehydratase"/>
    <property type="match status" value="1"/>
</dbReference>
<dbReference type="Gene3D" id="3.40.47.10">
    <property type="match status" value="1"/>
</dbReference>
<dbReference type="SUPFAM" id="SSF56214">
    <property type="entry name" value="4'-phosphopantetheinyl transferase"/>
    <property type="match status" value="2"/>
</dbReference>